<sequence length="59" mass="7001">MKHYLLTMIFFLAEKFGLNVKLFLSEDRVIMNQAMVLIPRKIIYTLKIKLLNVIEWDSG</sequence>
<name>A0ABN4AP79_EMTOG</name>
<dbReference type="Proteomes" id="UP000002875">
    <property type="component" value="Chromosome"/>
</dbReference>
<protein>
    <submittedName>
        <fullName evidence="1">Uncharacterized protein</fullName>
    </submittedName>
</protein>
<dbReference type="RefSeq" id="WP_015029838.1">
    <property type="nucleotide sequence ID" value="NC_018748.1"/>
</dbReference>
<evidence type="ECO:0000313" key="2">
    <source>
        <dbReference type="Proteomes" id="UP000002875"/>
    </source>
</evidence>
<proteinExistence type="predicted"/>
<evidence type="ECO:0000313" key="1">
    <source>
        <dbReference type="EMBL" id="AFK04144.1"/>
    </source>
</evidence>
<reference evidence="1 2" key="1">
    <citation type="submission" date="2011-07" db="EMBL/GenBank/DDBJ databases">
        <title>The complete genome of chromosome of Emticicia oligotrophica DSM 17448.</title>
        <authorList>
            <consortium name="US DOE Joint Genome Institute (JGI-PGF)"/>
            <person name="Lucas S."/>
            <person name="Han J."/>
            <person name="Lapidus A."/>
            <person name="Bruce D."/>
            <person name="Goodwin L."/>
            <person name="Pitluck S."/>
            <person name="Peters L."/>
            <person name="Kyrpides N."/>
            <person name="Mavromatis K."/>
            <person name="Ivanova N."/>
            <person name="Ovchinnikova G."/>
            <person name="Teshima H."/>
            <person name="Detter J.C."/>
            <person name="Tapia R."/>
            <person name="Han C."/>
            <person name="Land M."/>
            <person name="Hauser L."/>
            <person name="Markowitz V."/>
            <person name="Cheng J.-F."/>
            <person name="Hugenholtz P."/>
            <person name="Woyke T."/>
            <person name="Wu D."/>
            <person name="Tindall B."/>
            <person name="Pomrenke H."/>
            <person name="Brambilla E."/>
            <person name="Klenk H.-P."/>
            <person name="Eisen J.A."/>
        </authorList>
    </citation>
    <scope>NUCLEOTIDE SEQUENCE [LARGE SCALE GENOMIC DNA]</scope>
    <source>
        <strain evidence="1 2">DSM 17448</strain>
    </source>
</reference>
<keyword evidence="2" id="KW-1185">Reference proteome</keyword>
<organism evidence="1 2">
    <name type="scientific">Emticicia oligotrophica (strain DSM 17448 / CIP 109782 / MTCC 6937 / GPTSA100-15)</name>
    <dbReference type="NCBI Taxonomy" id="929562"/>
    <lineage>
        <taxon>Bacteria</taxon>
        <taxon>Pseudomonadati</taxon>
        <taxon>Bacteroidota</taxon>
        <taxon>Cytophagia</taxon>
        <taxon>Cytophagales</taxon>
        <taxon>Leadbetterellaceae</taxon>
        <taxon>Emticicia</taxon>
    </lineage>
</organism>
<dbReference type="EMBL" id="CP002961">
    <property type="protein sequence ID" value="AFK04144.1"/>
    <property type="molecule type" value="Genomic_DNA"/>
</dbReference>
<accession>A0ABN4AP79</accession>
<gene>
    <name evidence="1" type="ordered locus">Emtol_3011</name>
</gene>